<name>A0AAN8BBK3_9TELE</name>
<feature type="region of interest" description="Disordered" evidence="1">
    <location>
        <begin position="101"/>
        <end position="120"/>
    </location>
</feature>
<gene>
    <name evidence="2" type="ORF">CesoFtcFv8_022278</name>
</gene>
<dbReference type="Proteomes" id="UP001335648">
    <property type="component" value="Unassembled WGS sequence"/>
</dbReference>
<protein>
    <submittedName>
        <fullName evidence="2">Uncharacterized protein</fullName>
    </submittedName>
</protein>
<reference evidence="2 3" key="1">
    <citation type="journal article" date="2023" name="Mol. Biol. Evol.">
        <title>Genomics of Secondarily Temperate Adaptation in the Only Non-Antarctic Icefish.</title>
        <authorList>
            <person name="Rivera-Colon A.G."/>
            <person name="Rayamajhi N."/>
            <person name="Minhas B.F."/>
            <person name="Madrigal G."/>
            <person name="Bilyk K.T."/>
            <person name="Yoon V."/>
            <person name="Hune M."/>
            <person name="Gregory S."/>
            <person name="Cheng C.H.C."/>
            <person name="Catchen J.M."/>
        </authorList>
    </citation>
    <scope>NUCLEOTIDE SEQUENCE [LARGE SCALE GENOMIC DNA]</scope>
    <source>
        <strain evidence="2">JC2023a</strain>
    </source>
</reference>
<sequence>MARPGRPVSENYQPVWSSVSQSVSYSSGANAMVSEDGDDHAGILSLSKSSMDVVMATAPPHMRDPAWIGMDLRRSSSTNTHIERNSVTLQKLHPRMWQHINSANTDMHKSPPRPQRALDR</sequence>
<evidence type="ECO:0000256" key="1">
    <source>
        <dbReference type="SAM" id="MobiDB-lite"/>
    </source>
</evidence>
<organism evidence="2 3">
    <name type="scientific">Champsocephalus esox</name>
    <name type="common">pike icefish</name>
    <dbReference type="NCBI Taxonomy" id="159716"/>
    <lineage>
        <taxon>Eukaryota</taxon>
        <taxon>Metazoa</taxon>
        <taxon>Chordata</taxon>
        <taxon>Craniata</taxon>
        <taxon>Vertebrata</taxon>
        <taxon>Euteleostomi</taxon>
        <taxon>Actinopterygii</taxon>
        <taxon>Neopterygii</taxon>
        <taxon>Teleostei</taxon>
        <taxon>Neoteleostei</taxon>
        <taxon>Acanthomorphata</taxon>
        <taxon>Eupercaria</taxon>
        <taxon>Perciformes</taxon>
        <taxon>Notothenioidei</taxon>
        <taxon>Channichthyidae</taxon>
        <taxon>Champsocephalus</taxon>
    </lineage>
</organism>
<dbReference type="EMBL" id="JAULUE010002063">
    <property type="protein sequence ID" value="KAK5881489.1"/>
    <property type="molecule type" value="Genomic_DNA"/>
</dbReference>
<dbReference type="AlphaFoldDB" id="A0AAN8BBK3"/>
<proteinExistence type="predicted"/>
<comment type="caution">
    <text evidence="2">The sequence shown here is derived from an EMBL/GenBank/DDBJ whole genome shotgun (WGS) entry which is preliminary data.</text>
</comment>
<evidence type="ECO:0000313" key="2">
    <source>
        <dbReference type="EMBL" id="KAK5881489.1"/>
    </source>
</evidence>
<keyword evidence="3" id="KW-1185">Reference proteome</keyword>
<accession>A0AAN8BBK3</accession>
<evidence type="ECO:0000313" key="3">
    <source>
        <dbReference type="Proteomes" id="UP001335648"/>
    </source>
</evidence>